<reference evidence="3 4" key="1">
    <citation type="journal article" date="2012" name="Eukaryot. Cell">
        <title>Genome sequence of the fungus Glarea lozoyensis: the first genome sequence of a species from the Helotiaceae family.</title>
        <authorList>
            <person name="Youssar L."/>
            <person name="Gruening B.A."/>
            <person name="Erxleben A."/>
            <person name="Guenther S."/>
            <person name="Huettel W."/>
        </authorList>
    </citation>
    <scope>NUCLEOTIDE SEQUENCE [LARGE SCALE GENOMIC DNA]</scope>
    <source>
        <strain evidence="4">ATCC 74030 / MF5533</strain>
    </source>
</reference>
<dbReference type="InterPro" id="IPR008942">
    <property type="entry name" value="ENTH_VHS"/>
</dbReference>
<evidence type="ECO:0000313" key="3">
    <source>
        <dbReference type="EMBL" id="EHL03074.1"/>
    </source>
</evidence>
<dbReference type="PROSITE" id="PS51391">
    <property type="entry name" value="CID"/>
    <property type="match status" value="1"/>
</dbReference>
<comment type="caution">
    <text evidence="3">The sequence shown here is derived from an EMBL/GenBank/DDBJ whole genome shotgun (WGS) entry which is preliminary data.</text>
</comment>
<feature type="compositionally biased region" description="Polar residues" evidence="1">
    <location>
        <begin position="444"/>
        <end position="453"/>
    </location>
</feature>
<proteinExistence type="predicted"/>
<evidence type="ECO:0000313" key="4">
    <source>
        <dbReference type="Proteomes" id="UP000005446"/>
    </source>
</evidence>
<dbReference type="OrthoDB" id="79367at2759"/>
<name>H0EF11_GLAL7</name>
<keyword evidence="4" id="KW-1185">Reference proteome</keyword>
<dbReference type="CDD" id="cd16984">
    <property type="entry name" value="CID_Nrd1_like"/>
    <property type="match status" value="1"/>
</dbReference>
<dbReference type="Gene3D" id="1.25.40.90">
    <property type="match status" value="1"/>
</dbReference>
<evidence type="ECO:0000259" key="2">
    <source>
        <dbReference type="PROSITE" id="PS51391"/>
    </source>
</evidence>
<dbReference type="AlphaFoldDB" id="H0EF11"/>
<feature type="compositionally biased region" description="Pro residues" evidence="1">
    <location>
        <begin position="508"/>
        <end position="525"/>
    </location>
</feature>
<dbReference type="SMART" id="SM00582">
    <property type="entry name" value="RPR"/>
    <property type="match status" value="1"/>
</dbReference>
<feature type="domain" description="CID" evidence="2">
    <location>
        <begin position="1"/>
        <end position="154"/>
    </location>
</feature>
<protein>
    <submittedName>
        <fullName evidence="3">Putative Rpb7-binding protein seb1</fullName>
    </submittedName>
</protein>
<dbReference type="HOGENOM" id="CLU_016577_1_0_1"/>
<feature type="region of interest" description="Disordered" evidence="1">
    <location>
        <begin position="151"/>
        <end position="182"/>
    </location>
</feature>
<dbReference type="FunFam" id="1.25.40.90:FF:000026">
    <property type="entry name" value="RNA binding protein Nrd1"/>
    <property type="match status" value="1"/>
</dbReference>
<dbReference type="InParanoid" id="H0EF11"/>
<evidence type="ECO:0000256" key="1">
    <source>
        <dbReference type="SAM" id="MobiDB-lite"/>
    </source>
</evidence>
<accession>H0EF11</accession>
<feature type="region of interest" description="Disordered" evidence="1">
    <location>
        <begin position="201"/>
        <end position="223"/>
    </location>
</feature>
<dbReference type="FunCoup" id="H0EF11">
    <property type="interactions" value="141"/>
</dbReference>
<dbReference type="EMBL" id="AGUE01000016">
    <property type="protein sequence ID" value="EHL03074.1"/>
    <property type="molecule type" value="Genomic_DNA"/>
</dbReference>
<dbReference type="InterPro" id="IPR006569">
    <property type="entry name" value="CID_dom"/>
</dbReference>
<dbReference type="Proteomes" id="UP000005446">
    <property type="component" value="Unassembled WGS sequence"/>
</dbReference>
<feature type="compositionally biased region" description="Basic and acidic residues" evidence="1">
    <location>
        <begin position="454"/>
        <end position="481"/>
    </location>
</feature>
<feature type="region of interest" description="Disordered" evidence="1">
    <location>
        <begin position="424"/>
        <end position="525"/>
    </location>
</feature>
<sequence>MSSAVADLEVGLQAMLQLKPPGVSGSRIQGITTLCLSNVQSESVLIQKLYTHFRKAPGTHKLGVLYVVDSVTRKWSEQAKNAGQPINNDAQDGTFAAGVNRVKELLPVLMNDIIQTAPNDQKEKIKKLVDIWEKGQTFPTHMLNQFKEKLNAPPQTSTTPPGSPPEHLQQALGTPAPSAQPVASNKNASILAALTNLARQNNAPSPATSQPQDNLYSTSNAQINPTFPTAQNVYAAPQPVNVPAPATSFASQPHIPAMPNYASSQPNPYAGAPPVAATASYDPAMQQKLQLIQTLASQGMPPDQIATVLAALPNLGSGAAAQAPPQIVTDNVPGHDHLLGDGTARRLQLAIVVTTPISIMPTGIETLLAEIVVMVMDVVEEVVNIANVARLAAARVQVPLTLAEEMVERNGGGKPIESGMVVEEPDIEIGQGVSSKAISRRMATDQSGNNGPKSSRDREKDDYGRNRRHERNDRRDDREDNGPPSMPAVPAFNAGFSFLGLPQNGMPMPMPGYPYAAQPPPPGRH</sequence>
<organism evidence="3 4">
    <name type="scientific">Glarea lozoyensis (strain ATCC 74030 / MF5533)</name>
    <dbReference type="NCBI Taxonomy" id="1104152"/>
    <lineage>
        <taxon>Eukaryota</taxon>
        <taxon>Fungi</taxon>
        <taxon>Dikarya</taxon>
        <taxon>Ascomycota</taxon>
        <taxon>Pezizomycotina</taxon>
        <taxon>Leotiomycetes</taxon>
        <taxon>Helotiales</taxon>
        <taxon>Helotiaceae</taxon>
        <taxon>Glarea</taxon>
    </lineage>
</organism>
<dbReference type="Pfam" id="PF04818">
    <property type="entry name" value="CID"/>
    <property type="match status" value="1"/>
</dbReference>
<gene>
    <name evidence="3" type="ORF">M7I_1049</name>
</gene>
<dbReference type="SUPFAM" id="SSF48464">
    <property type="entry name" value="ENTH/VHS domain"/>
    <property type="match status" value="1"/>
</dbReference>